<dbReference type="InterPro" id="IPR013148">
    <property type="entry name" value="Glyco_hydro_32_N"/>
</dbReference>
<dbReference type="Pfam" id="PF00251">
    <property type="entry name" value="Glyco_hydro_32N"/>
    <property type="match status" value="1"/>
</dbReference>
<evidence type="ECO:0000256" key="5">
    <source>
        <dbReference type="ARBA" id="ARBA00022801"/>
    </source>
</evidence>
<dbReference type="InterPro" id="IPR018053">
    <property type="entry name" value="Glyco_hydro_32_AS"/>
</dbReference>
<dbReference type="RefSeq" id="WP_103892866.1">
    <property type="nucleotide sequence ID" value="NZ_CP027768.1"/>
</dbReference>
<keyword evidence="5 8" id="KW-0378">Hydrolase</keyword>
<accession>A0A3G5FM41</accession>
<organism evidence="12 13">
    <name type="scientific">Tetragenococcus halophilus</name>
    <name type="common">Pediococcus halophilus</name>
    <dbReference type="NCBI Taxonomy" id="51669"/>
    <lineage>
        <taxon>Bacteria</taxon>
        <taxon>Bacillati</taxon>
        <taxon>Bacillota</taxon>
        <taxon>Bacilli</taxon>
        <taxon>Lactobacillales</taxon>
        <taxon>Enterococcaceae</taxon>
        <taxon>Tetragenococcus</taxon>
    </lineage>
</organism>
<dbReference type="PANTHER" id="PTHR43101">
    <property type="entry name" value="BETA-FRUCTOSIDASE"/>
    <property type="match status" value="1"/>
</dbReference>
<keyword evidence="9" id="KW-0963">Cytoplasm</keyword>
<comment type="function">
    <text evidence="9">Enables the bacterium to metabolize sucrose as a sole carbon source.</text>
</comment>
<keyword evidence="9" id="KW-0119">Carbohydrate metabolism</keyword>
<dbReference type="GO" id="GO:0004564">
    <property type="term" value="F:beta-fructofuranosidase activity"/>
    <property type="evidence" value="ECO:0007669"/>
    <property type="project" value="UniProtKB-EC"/>
</dbReference>
<evidence type="ECO:0000256" key="8">
    <source>
        <dbReference type="RuleBase" id="RU362110"/>
    </source>
</evidence>
<dbReference type="AlphaFoldDB" id="A0A3G5FM41"/>
<dbReference type="InterPro" id="IPR001362">
    <property type="entry name" value="Glyco_hydro_32"/>
</dbReference>
<proteinExistence type="inferred from homology"/>
<dbReference type="Pfam" id="PF08244">
    <property type="entry name" value="Glyco_hydro_32C"/>
    <property type="match status" value="1"/>
</dbReference>
<evidence type="ECO:0000256" key="7">
    <source>
        <dbReference type="ARBA" id="ARBA00033367"/>
    </source>
</evidence>
<comment type="similarity">
    <text evidence="2 8">Belongs to the glycosyl hydrolase 32 family.</text>
</comment>
<dbReference type="GO" id="GO:0005985">
    <property type="term" value="P:sucrose metabolic process"/>
    <property type="evidence" value="ECO:0007669"/>
    <property type="project" value="UniProtKB-UniPathway"/>
</dbReference>
<evidence type="ECO:0000256" key="3">
    <source>
        <dbReference type="ARBA" id="ARBA00012758"/>
    </source>
</evidence>
<dbReference type="Gene3D" id="2.60.120.560">
    <property type="entry name" value="Exo-inulinase, domain 1"/>
    <property type="match status" value="1"/>
</dbReference>
<dbReference type="GO" id="GO:0005737">
    <property type="term" value="C:cytoplasm"/>
    <property type="evidence" value="ECO:0007669"/>
    <property type="project" value="UniProtKB-SubCell"/>
</dbReference>
<evidence type="ECO:0000259" key="10">
    <source>
        <dbReference type="Pfam" id="PF00251"/>
    </source>
</evidence>
<evidence type="ECO:0000256" key="4">
    <source>
        <dbReference type="ARBA" id="ARBA00019623"/>
    </source>
</evidence>
<feature type="domain" description="Glycosyl hydrolase family 32 N-terminal" evidence="10">
    <location>
        <begin position="33"/>
        <end position="345"/>
    </location>
</feature>
<evidence type="ECO:0000256" key="6">
    <source>
        <dbReference type="ARBA" id="ARBA00023295"/>
    </source>
</evidence>
<dbReference type="SMART" id="SM00640">
    <property type="entry name" value="Glyco_32"/>
    <property type="match status" value="1"/>
</dbReference>
<evidence type="ECO:0000256" key="9">
    <source>
        <dbReference type="RuleBase" id="RU365015"/>
    </source>
</evidence>
<dbReference type="InterPro" id="IPR006232">
    <property type="entry name" value="Suc6P_hydrolase"/>
</dbReference>
<dbReference type="NCBIfam" id="TIGR01322">
    <property type="entry name" value="scrB_fam"/>
    <property type="match status" value="1"/>
</dbReference>
<dbReference type="PROSITE" id="PS00609">
    <property type="entry name" value="GLYCOSYL_HYDROL_F32"/>
    <property type="match status" value="1"/>
</dbReference>
<feature type="domain" description="Glycosyl hydrolase family 32 C-terminal" evidence="11">
    <location>
        <begin position="349"/>
        <end position="468"/>
    </location>
</feature>
<name>A0A3G5FM41_TETHA</name>
<comment type="pathway">
    <text evidence="1 9">Glycan biosynthesis; sucrose metabolism.</text>
</comment>
<protein>
    <recommendedName>
        <fullName evidence="4 8">Sucrose-6-phosphate hydrolase</fullName>
        <ecNumber evidence="3 8">3.2.1.26</ecNumber>
    </recommendedName>
    <alternativeName>
        <fullName evidence="7 9">Invertase</fullName>
    </alternativeName>
</protein>
<dbReference type="PANTHER" id="PTHR43101:SF1">
    <property type="entry name" value="BETA-FRUCTOSIDASE"/>
    <property type="match status" value="1"/>
</dbReference>
<dbReference type="SUPFAM" id="SSF75005">
    <property type="entry name" value="Arabinanase/levansucrase/invertase"/>
    <property type="match status" value="1"/>
</dbReference>
<evidence type="ECO:0000259" key="11">
    <source>
        <dbReference type="Pfam" id="PF08244"/>
    </source>
</evidence>
<evidence type="ECO:0000256" key="2">
    <source>
        <dbReference type="ARBA" id="ARBA00009902"/>
    </source>
</evidence>
<dbReference type="UniPathway" id="UPA00238"/>
<dbReference type="InterPro" id="IPR051214">
    <property type="entry name" value="GH32_Enzymes"/>
</dbReference>
<keyword evidence="6 8" id="KW-0326">Glycosidase</keyword>
<comment type="subcellular location">
    <subcellularLocation>
        <location evidence="9">Cytoplasm</location>
    </subcellularLocation>
</comment>
<dbReference type="InterPro" id="IPR013189">
    <property type="entry name" value="Glyco_hydro_32_C"/>
</dbReference>
<reference evidence="12 13" key="1">
    <citation type="journal article" date="2012" name="Int. J. Syst. Evol. Microbiol.">
        <title>Characterization of Tetragenococcus strains from sugar thick juice reveals a novel species, Tetragenococcus osmophilus sp. nov., and divides Tetragenococcus halophilus into two subspecies, T. halophilus subsp. halophilus subsp. nov. and T. halophilus subsp. flandriensis subsp. nov.</title>
        <authorList>
            <person name="Juste A."/>
            <person name="Van Trappen S."/>
            <person name="Verreth C."/>
            <person name="Cleenwerck I."/>
            <person name="De Vos P."/>
            <person name="Lievens B."/>
            <person name="Willems K.A."/>
        </authorList>
    </citation>
    <scope>NUCLEOTIDE SEQUENCE [LARGE SCALE GENOMIC DNA]</scope>
    <source>
        <strain evidence="12 13">LMG 26042</strain>
    </source>
</reference>
<dbReference type="EC" id="3.2.1.26" evidence="3 8"/>
<comment type="catalytic activity">
    <reaction evidence="8">
        <text>Hydrolysis of terminal non-reducing beta-D-fructofuranoside residues in beta-D-fructofuranosides.</text>
        <dbReference type="EC" id="3.2.1.26"/>
    </reaction>
</comment>
<dbReference type="EMBL" id="CP027768">
    <property type="protein sequence ID" value="AYW51420.1"/>
    <property type="molecule type" value="Genomic_DNA"/>
</dbReference>
<dbReference type="InterPro" id="IPR023296">
    <property type="entry name" value="Glyco_hydro_beta-prop_sf"/>
</dbReference>
<dbReference type="Proteomes" id="UP000280475">
    <property type="component" value="Chromosome"/>
</dbReference>
<dbReference type="CDD" id="cd18623">
    <property type="entry name" value="GH32_ScrB-like"/>
    <property type="match status" value="1"/>
</dbReference>
<dbReference type="SUPFAM" id="SSF49899">
    <property type="entry name" value="Concanavalin A-like lectins/glucanases"/>
    <property type="match status" value="1"/>
</dbReference>
<dbReference type="InterPro" id="IPR013320">
    <property type="entry name" value="ConA-like_dom_sf"/>
</dbReference>
<dbReference type="Gene3D" id="2.115.10.20">
    <property type="entry name" value="Glycosyl hydrolase domain, family 43"/>
    <property type="match status" value="1"/>
</dbReference>
<evidence type="ECO:0000313" key="13">
    <source>
        <dbReference type="Proteomes" id="UP000280475"/>
    </source>
</evidence>
<evidence type="ECO:0000313" key="12">
    <source>
        <dbReference type="EMBL" id="AYW51420.1"/>
    </source>
</evidence>
<gene>
    <name evidence="12" type="ORF">C7H83_06645</name>
</gene>
<evidence type="ECO:0000256" key="1">
    <source>
        <dbReference type="ARBA" id="ARBA00004914"/>
    </source>
</evidence>
<sequence>MSLLNKNFWKELSKKQEFLKEKMVDDFWRLHYHQMPETGWLNDPNGVCQFKGKYHLYHQYVPDSPISGVGHWAHKTSDDLVHFKEEDIFLSPEHEYEKDGVYSGSAFVKDDEIHYFYTGNVKKTGDYDYIFDGREQNTVHVVSKNGYTIDYQEVVIKHEEYPKRYTSHIRDPKVFEHNEKYYMILGTRTIYHTGEILLYESEDLYKWNYKGTFFGNRSDMGFMWECPDYFELKDQSILLFSPQGILKKEHQFQNVYQTGYFIGRTDWENVVFEPQSSFKELDYGFDFYAPQTFEDEQGRRILWGWMGIGDTKPEYTNPTISRGWQHSLTLPRELTIEDGKLKQRPLPEYQKIRKNKKQFEIPLTGEYKNKELTCEVTELLIDLKNINGRFDILLRQDTMIHYENNILELRHGRSGAGRSVRSIEINDLNQIHLFSDTSSLELFINNGSYVMSSRIYPEAGENKIKFIGKADIAVQKWDLNKTTE</sequence>